<name>A0A317ZX84_9MICO</name>
<feature type="transmembrane region" description="Helical" evidence="1">
    <location>
        <begin position="12"/>
        <end position="32"/>
    </location>
</feature>
<evidence type="ECO:0000313" key="2">
    <source>
        <dbReference type="EMBL" id="PXA71993.1"/>
    </source>
</evidence>
<keyword evidence="1" id="KW-0812">Transmembrane</keyword>
<gene>
    <name evidence="2" type="ORF">CTB96_03515</name>
</gene>
<evidence type="ECO:0000256" key="1">
    <source>
        <dbReference type="SAM" id="Phobius"/>
    </source>
</evidence>
<evidence type="ECO:0000313" key="3">
    <source>
        <dbReference type="Proteomes" id="UP000246722"/>
    </source>
</evidence>
<dbReference type="EMBL" id="QHLY01000005">
    <property type="protein sequence ID" value="PXA71993.1"/>
    <property type="molecule type" value="Genomic_DNA"/>
</dbReference>
<dbReference type="Proteomes" id="UP000246722">
    <property type="component" value="Unassembled WGS sequence"/>
</dbReference>
<dbReference type="OrthoDB" id="5084158at2"/>
<reference evidence="2 3" key="1">
    <citation type="submission" date="2018-05" db="EMBL/GenBank/DDBJ databases">
        <title>Genetic diversity of glacier-inhabiting Cryobacterium bacteria in China and description of Cryobacterium mengkeensis sp. nov. and Arthrobacter glacialis sp. nov.</title>
        <authorList>
            <person name="Liu Q."/>
            <person name="Xin Y.-H."/>
        </authorList>
    </citation>
    <scope>NUCLEOTIDE SEQUENCE [LARGE SCALE GENOMIC DNA]</scope>
    <source>
        <strain evidence="2 3">SK-1</strain>
    </source>
</reference>
<sequence>MAGRIGGGGWFALGVVSGAAVTAAVVALWAAAPVSCDAMGYLDPSPIRLLLPDGAGPDAEVAACFDLECVPSPVDADADGEFLVPQVAPYLAIGQVLDVGTTGIYVEVRVDGDTVAANRFGIEATSDAPVWSKRCPGPFHYGPVQVD</sequence>
<comment type="caution">
    <text evidence="2">The sequence shown here is derived from an EMBL/GenBank/DDBJ whole genome shotgun (WGS) entry which is preliminary data.</text>
</comment>
<proteinExistence type="predicted"/>
<organism evidence="2 3">
    <name type="scientific">Cryobacterium arcticum</name>
    <dbReference type="NCBI Taxonomy" id="670052"/>
    <lineage>
        <taxon>Bacteria</taxon>
        <taxon>Bacillati</taxon>
        <taxon>Actinomycetota</taxon>
        <taxon>Actinomycetes</taxon>
        <taxon>Micrococcales</taxon>
        <taxon>Microbacteriaceae</taxon>
        <taxon>Cryobacterium</taxon>
    </lineage>
</organism>
<protein>
    <submittedName>
        <fullName evidence="2">Uncharacterized protein</fullName>
    </submittedName>
</protein>
<keyword evidence="1" id="KW-0472">Membrane</keyword>
<keyword evidence="1" id="KW-1133">Transmembrane helix</keyword>
<dbReference type="AlphaFoldDB" id="A0A317ZX84"/>
<accession>A0A317ZX84</accession>
<keyword evidence="3" id="KW-1185">Reference proteome</keyword>
<dbReference type="RefSeq" id="WP_110125516.1">
    <property type="nucleotide sequence ID" value="NZ_QHLY01000005.1"/>
</dbReference>